<dbReference type="CDD" id="cd09274">
    <property type="entry name" value="RNase_HI_RT_Ty3"/>
    <property type="match status" value="1"/>
</dbReference>
<evidence type="ECO:0000256" key="16">
    <source>
        <dbReference type="ARBA" id="ARBA00023125"/>
    </source>
</evidence>
<dbReference type="InterPro" id="IPR001584">
    <property type="entry name" value="Integrase_cat-core"/>
</dbReference>
<dbReference type="Pfam" id="PF24626">
    <property type="entry name" value="SH3_Tf2-1"/>
    <property type="match status" value="1"/>
</dbReference>
<evidence type="ECO:0000313" key="24">
    <source>
        <dbReference type="Proteomes" id="UP000830375"/>
    </source>
</evidence>
<dbReference type="InterPro" id="IPR023780">
    <property type="entry name" value="Chromo_domain"/>
</dbReference>
<feature type="compositionally biased region" description="Basic and acidic residues" evidence="19">
    <location>
        <begin position="1024"/>
        <end position="1033"/>
    </location>
</feature>
<evidence type="ECO:0000313" key="23">
    <source>
        <dbReference type="EMBL" id="KAI2664025.1"/>
    </source>
</evidence>
<gene>
    <name evidence="23" type="ORF">H4Q32_002140</name>
</gene>
<keyword evidence="6" id="KW-0548">Nucleotidyltransferase</keyword>
<keyword evidence="17" id="KW-0233">DNA recombination</keyword>
<comment type="caution">
    <text evidence="23">The sequence shown here is derived from an EMBL/GenBank/DDBJ whole genome shotgun (WGS) entry which is preliminary data.</text>
</comment>
<dbReference type="SUPFAM" id="SSF53098">
    <property type="entry name" value="Ribonuclease H-like"/>
    <property type="match status" value="1"/>
</dbReference>
<evidence type="ECO:0000256" key="3">
    <source>
        <dbReference type="ARBA" id="ARBA00012180"/>
    </source>
</evidence>
<keyword evidence="24" id="KW-1185">Reference proteome</keyword>
<feature type="domain" description="Chromo" evidence="20">
    <location>
        <begin position="953"/>
        <end position="1011"/>
    </location>
</feature>
<dbReference type="InterPro" id="IPR016197">
    <property type="entry name" value="Chromo-like_dom_sf"/>
</dbReference>
<evidence type="ECO:0000259" key="21">
    <source>
        <dbReference type="PROSITE" id="PS50878"/>
    </source>
</evidence>
<dbReference type="InterPro" id="IPR043502">
    <property type="entry name" value="DNA/RNA_pol_sf"/>
</dbReference>
<comment type="similarity">
    <text evidence="2">Belongs to the beta type-B retroviral polymerase family. HERV class-II K(HML-2) pol subfamily.</text>
</comment>
<keyword evidence="13" id="KW-0229">DNA integration</keyword>
<keyword evidence="10" id="KW-0255">Endonuclease</keyword>
<keyword evidence="7" id="KW-0540">Nuclease</keyword>
<reference evidence="23 24" key="1">
    <citation type="submission" date="2022-01" db="EMBL/GenBank/DDBJ databases">
        <title>A high-quality chromosome-level genome assembly of rohu carp, Labeo rohita.</title>
        <authorList>
            <person name="Arick M.A. II"/>
            <person name="Hsu C.-Y."/>
            <person name="Magbanua Z."/>
            <person name="Pechanova O."/>
            <person name="Grover C."/>
            <person name="Miller E."/>
            <person name="Thrash A."/>
            <person name="Ezzel L."/>
            <person name="Alam S."/>
            <person name="Benzie J."/>
            <person name="Hamilton M."/>
            <person name="Karsi A."/>
            <person name="Lawrence M.L."/>
            <person name="Peterson D.G."/>
        </authorList>
    </citation>
    <scope>NUCLEOTIDE SEQUENCE [LARGE SCALE GENOMIC DNA]</scope>
    <source>
        <strain evidence="24">BAU-BD-2019</strain>
        <tissue evidence="23">Blood</tissue>
    </source>
</reference>
<evidence type="ECO:0000256" key="18">
    <source>
        <dbReference type="ARBA" id="ARBA00039658"/>
    </source>
</evidence>
<name>A0ABQ8MMD4_LABRO</name>
<dbReference type="Gene3D" id="3.10.10.10">
    <property type="entry name" value="HIV Type 1 Reverse Transcriptase, subunit A, domain 1"/>
    <property type="match status" value="1"/>
</dbReference>
<evidence type="ECO:0000256" key="1">
    <source>
        <dbReference type="ARBA" id="ARBA00004123"/>
    </source>
</evidence>
<evidence type="ECO:0000256" key="8">
    <source>
        <dbReference type="ARBA" id="ARBA00022723"/>
    </source>
</evidence>
<keyword evidence="11" id="KW-0378">Hydrolase</keyword>
<sequence>MGHQRIVTTAFVDSGAAGNFIDHAYAAQLGIETEVLTQPLKITAIDGHPLNFSPITHRTKEIQLIIAAKSSTGGATCQELCLRAKAGTCSGESEASDVDLEEIPAPYCDLAEVFSKRSAAQLPPHRPYDLAIDLVPGAVPPRGHLYSLSATEQQAMEEYVAEGLRAGTIRPSSSPAAAGFFFVKKKDGGLRPCVDYRGLNQITVKNRHPLPLTNTALDALSGARFFTKLDLRSAYNLVRIREGDEWKTAFITPTGHYETLVMPFGLCNSPSAFQQFINDVLRDMLGRWCYAYLDDILIYSKTLEEHTQHVRAVLRRLLAHQLYCKLEKCAFHQHSTTFLGFVISSQGVAMDPQKLEAVRSWPLPTSLKQLQRFLGFANFYRRFIQGFSATAAPLTALTKPSHGDFQLTPEAIQAFKTLCTLFTTAPVLTHPNLDKPFVVEVDVSDVGVGAILSQRGPDGKLHPCSFFSRKFNPTQQRYGVGDRELLAIKWALEEWRHWLQGGGDPFTVWTDHQNLTVIRQTKQLNPRQARWALFFEHFNFQLSYRPGSKNTKADAISRQHQRDVTTSEAAPVLPSHIILAPLRWGVRRESPPESQPGSPTTGNFPWTSLRHPGVQRTISFITRAFWWKTLRRDVQEYVQACTICARSKTTNTPSTGELQPLPIPKRPWSHISIEWWGSPLDSPTPKAVHLVALTGLPSAKDTAELILEHVVRLHGFPKDIVSDRGPQFTAKFWQAFCRLVGTTSSLSSGHHPQTNGQTERANQQLERFLRCFAGEHQRSWARYLVWAELSNNLLTSSATDLSPFEVCYGYQPPVFEHQEPEVEVPSAKQLVRRCRRLWNQARTAILKANTRYTTQHRRRHPPGRLFHVGDRVYLSTRNINLKTDSKKLTARFIGPYKITHRLNPVTFRLQLPPSLRIHPVFHQSQLKHVFFSPLSPQVTAPPPPRIIDGGPAYTVRRILDSRPRGRGTQYLVDWEGYGPEERSWVPGRFILDPALIQDYRRRVSSIPGPSGAGPGGGGTVTRTRSREVTRSRK</sequence>
<dbReference type="PANTHER" id="PTHR37984:SF5">
    <property type="entry name" value="PROTEIN NYNRIN-LIKE"/>
    <property type="match status" value="1"/>
</dbReference>
<comment type="subcellular location">
    <subcellularLocation>
        <location evidence="1">Nucleus</location>
    </subcellularLocation>
</comment>
<dbReference type="InterPro" id="IPR012337">
    <property type="entry name" value="RNaseH-like_sf"/>
</dbReference>
<evidence type="ECO:0000256" key="19">
    <source>
        <dbReference type="SAM" id="MobiDB-lite"/>
    </source>
</evidence>
<dbReference type="InterPro" id="IPR041373">
    <property type="entry name" value="RT_RNaseH"/>
</dbReference>
<keyword evidence="12" id="KW-0460">Magnesium</keyword>
<feature type="compositionally biased region" description="Gly residues" evidence="19">
    <location>
        <begin position="1010"/>
        <end position="1019"/>
    </location>
</feature>
<dbReference type="Pfam" id="PF00385">
    <property type="entry name" value="Chromo"/>
    <property type="match status" value="1"/>
</dbReference>
<dbReference type="Gene3D" id="3.10.20.370">
    <property type="match status" value="1"/>
</dbReference>
<evidence type="ECO:0000256" key="11">
    <source>
        <dbReference type="ARBA" id="ARBA00022801"/>
    </source>
</evidence>
<evidence type="ECO:0000256" key="7">
    <source>
        <dbReference type="ARBA" id="ARBA00022722"/>
    </source>
</evidence>
<evidence type="ECO:0000256" key="5">
    <source>
        <dbReference type="ARBA" id="ARBA00022679"/>
    </source>
</evidence>
<accession>A0ABQ8MMD4</accession>
<dbReference type="Gene3D" id="3.30.420.10">
    <property type="entry name" value="Ribonuclease H-like superfamily/Ribonuclease H"/>
    <property type="match status" value="1"/>
</dbReference>
<dbReference type="PROSITE" id="PS50994">
    <property type="entry name" value="INTEGRASE"/>
    <property type="match status" value="1"/>
</dbReference>
<evidence type="ECO:0000256" key="4">
    <source>
        <dbReference type="ARBA" id="ARBA00022670"/>
    </source>
</evidence>
<dbReference type="InterPro" id="IPR041588">
    <property type="entry name" value="Integrase_H2C2"/>
</dbReference>
<evidence type="ECO:0000259" key="22">
    <source>
        <dbReference type="PROSITE" id="PS50994"/>
    </source>
</evidence>
<dbReference type="CDD" id="cd01647">
    <property type="entry name" value="RT_LTR"/>
    <property type="match status" value="1"/>
</dbReference>
<dbReference type="SUPFAM" id="SSF54160">
    <property type="entry name" value="Chromo domain-like"/>
    <property type="match status" value="1"/>
</dbReference>
<evidence type="ECO:0000259" key="20">
    <source>
        <dbReference type="PROSITE" id="PS50013"/>
    </source>
</evidence>
<feature type="domain" description="Integrase catalytic" evidence="22">
    <location>
        <begin position="697"/>
        <end position="811"/>
    </location>
</feature>
<feature type="domain" description="Reverse transcriptase" evidence="21">
    <location>
        <begin position="164"/>
        <end position="343"/>
    </location>
</feature>
<dbReference type="Proteomes" id="UP000830375">
    <property type="component" value="Unassembled WGS sequence"/>
</dbReference>
<dbReference type="InterPro" id="IPR000953">
    <property type="entry name" value="Chromo/chromo_shadow_dom"/>
</dbReference>
<keyword evidence="14" id="KW-0695">RNA-directed DNA polymerase</keyword>
<dbReference type="Gene3D" id="1.10.340.70">
    <property type="match status" value="1"/>
</dbReference>
<dbReference type="EMBL" id="JACTAM010000005">
    <property type="protein sequence ID" value="KAI2664025.1"/>
    <property type="molecule type" value="Genomic_DNA"/>
</dbReference>
<dbReference type="InterPro" id="IPR056924">
    <property type="entry name" value="SH3_Tf2-1"/>
</dbReference>
<evidence type="ECO:0000256" key="10">
    <source>
        <dbReference type="ARBA" id="ARBA00022759"/>
    </source>
</evidence>
<evidence type="ECO:0000256" key="6">
    <source>
        <dbReference type="ARBA" id="ARBA00022695"/>
    </source>
</evidence>
<proteinExistence type="inferred from homology"/>
<feature type="region of interest" description="Disordered" evidence="19">
    <location>
        <begin position="1003"/>
        <end position="1033"/>
    </location>
</feature>
<keyword evidence="4" id="KW-0645">Protease</keyword>
<dbReference type="CDD" id="cd00303">
    <property type="entry name" value="retropepsin_like"/>
    <property type="match status" value="1"/>
</dbReference>
<dbReference type="SMART" id="SM00298">
    <property type="entry name" value="CHROMO"/>
    <property type="match status" value="1"/>
</dbReference>
<evidence type="ECO:0000256" key="17">
    <source>
        <dbReference type="ARBA" id="ARBA00023172"/>
    </source>
</evidence>
<dbReference type="EC" id="3.1.26.4" evidence="3"/>
<dbReference type="SUPFAM" id="SSF56672">
    <property type="entry name" value="DNA/RNA polymerases"/>
    <property type="match status" value="1"/>
</dbReference>
<dbReference type="Gene3D" id="3.30.70.270">
    <property type="match status" value="2"/>
</dbReference>
<dbReference type="Pfam" id="PF17917">
    <property type="entry name" value="RT_RNaseH"/>
    <property type="match status" value="1"/>
</dbReference>
<dbReference type="Gene3D" id="2.40.50.40">
    <property type="match status" value="1"/>
</dbReference>
<keyword evidence="9" id="KW-0064">Aspartyl protease</keyword>
<evidence type="ECO:0000256" key="14">
    <source>
        <dbReference type="ARBA" id="ARBA00022918"/>
    </source>
</evidence>
<organism evidence="23 24">
    <name type="scientific">Labeo rohita</name>
    <name type="common">Indian major carp</name>
    <name type="synonym">Cyprinus rohita</name>
    <dbReference type="NCBI Taxonomy" id="84645"/>
    <lineage>
        <taxon>Eukaryota</taxon>
        <taxon>Metazoa</taxon>
        <taxon>Chordata</taxon>
        <taxon>Craniata</taxon>
        <taxon>Vertebrata</taxon>
        <taxon>Euteleostomi</taxon>
        <taxon>Actinopterygii</taxon>
        <taxon>Neopterygii</taxon>
        <taxon>Teleostei</taxon>
        <taxon>Ostariophysi</taxon>
        <taxon>Cypriniformes</taxon>
        <taxon>Cyprinidae</taxon>
        <taxon>Labeoninae</taxon>
        <taxon>Labeonini</taxon>
        <taxon>Labeo</taxon>
    </lineage>
</organism>
<protein>
    <recommendedName>
        <fullName evidence="18">Gypsy retrotransposon integrase-like protein 1</fullName>
        <ecNumber evidence="3">3.1.26.4</ecNumber>
    </recommendedName>
</protein>
<dbReference type="Pfam" id="PF00078">
    <property type="entry name" value="RVT_1"/>
    <property type="match status" value="1"/>
</dbReference>
<evidence type="ECO:0000256" key="13">
    <source>
        <dbReference type="ARBA" id="ARBA00022908"/>
    </source>
</evidence>
<dbReference type="InterPro" id="IPR043128">
    <property type="entry name" value="Rev_trsase/Diguanyl_cyclase"/>
</dbReference>
<feature type="compositionally biased region" description="Polar residues" evidence="19">
    <location>
        <begin position="595"/>
        <end position="606"/>
    </location>
</feature>
<dbReference type="InterPro" id="IPR036397">
    <property type="entry name" value="RNaseH_sf"/>
</dbReference>
<dbReference type="PANTHER" id="PTHR37984">
    <property type="entry name" value="PROTEIN CBG26694"/>
    <property type="match status" value="1"/>
</dbReference>
<evidence type="ECO:0000256" key="15">
    <source>
        <dbReference type="ARBA" id="ARBA00022932"/>
    </source>
</evidence>
<dbReference type="InterPro" id="IPR050951">
    <property type="entry name" value="Retrovirus_Pol_polyprotein"/>
</dbReference>
<feature type="region of interest" description="Disordered" evidence="19">
    <location>
        <begin position="588"/>
        <end position="608"/>
    </location>
</feature>
<keyword evidence="8" id="KW-0479">Metal-binding</keyword>
<evidence type="ECO:0000256" key="2">
    <source>
        <dbReference type="ARBA" id="ARBA00010879"/>
    </source>
</evidence>
<keyword evidence="5" id="KW-0808">Transferase</keyword>
<dbReference type="PROSITE" id="PS50878">
    <property type="entry name" value="RT_POL"/>
    <property type="match status" value="1"/>
</dbReference>
<dbReference type="InterPro" id="IPR000477">
    <property type="entry name" value="RT_dom"/>
</dbReference>
<evidence type="ECO:0000256" key="12">
    <source>
        <dbReference type="ARBA" id="ARBA00022842"/>
    </source>
</evidence>
<keyword evidence="16" id="KW-0238">DNA-binding</keyword>
<keyword evidence="15" id="KW-0239">DNA-directed DNA polymerase</keyword>
<dbReference type="PROSITE" id="PS50013">
    <property type="entry name" value="CHROMO_2"/>
    <property type="match status" value="1"/>
</dbReference>
<evidence type="ECO:0000256" key="9">
    <source>
        <dbReference type="ARBA" id="ARBA00022750"/>
    </source>
</evidence>
<dbReference type="Pfam" id="PF17921">
    <property type="entry name" value="Integrase_H2C2"/>
    <property type="match status" value="1"/>
</dbReference>